<protein>
    <submittedName>
        <fullName evidence="1">Uncharacterized protein</fullName>
    </submittedName>
</protein>
<name>A0AAQ3WZU0_PASNO</name>
<sequence length="94" mass="10893">MLYFRIFWPRNRELMVSHSSTETEYRVVANGLTKASWLRQLLQKLHHPPPRATLVYCESATMCGVYLSSRMHLPKLLGSASFFRSSTTLVRVPH</sequence>
<gene>
    <name evidence="1" type="ORF">U9M48_027696</name>
</gene>
<dbReference type="AlphaFoldDB" id="A0AAQ3WZU0"/>
<dbReference type="EMBL" id="CP144750">
    <property type="protein sequence ID" value="WVZ80202.1"/>
    <property type="molecule type" value="Genomic_DNA"/>
</dbReference>
<keyword evidence="2" id="KW-1185">Reference proteome</keyword>
<evidence type="ECO:0000313" key="1">
    <source>
        <dbReference type="EMBL" id="WVZ80202.1"/>
    </source>
</evidence>
<reference evidence="1 2" key="1">
    <citation type="submission" date="2024-02" db="EMBL/GenBank/DDBJ databases">
        <title>High-quality chromosome-scale genome assembly of Pensacola bahiagrass (Paspalum notatum Flugge var. saurae).</title>
        <authorList>
            <person name="Vega J.M."/>
            <person name="Podio M."/>
            <person name="Orjuela J."/>
            <person name="Siena L.A."/>
            <person name="Pessino S.C."/>
            <person name="Combes M.C."/>
            <person name="Mariac C."/>
            <person name="Albertini E."/>
            <person name="Pupilli F."/>
            <person name="Ortiz J.P.A."/>
            <person name="Leblanc O."/>
        </authorList>
    </citation>
    <scope>NUCLEOTIDE SEQUENCE [LARGE SCALE GENOMIC DNA]</scope>
    <source>
        <strain evidence="1">R1</strain>
        <tissue evidence="1">Leaf</tissue>
    </source>
</reference>
<accession>A0AAQ3WZU0</accession>
<dbReference type="Proteomes" id="UP001341281">
    <property type="component" value="Chromosome 06"/>
</dbReference>
<proteinExistence type="predicted"/>
<organism evidence="1 2">
    <name type="scientific">Paspalum notatum var. saurae</name>
    <dbReference type="NCBI Taxonomy" id="547442"/>
    <lineage>
        <taxon>Eukaryota</taxon>
        <taxon>Viridiplantae</taxon>
        <taxon>Streptophyta</taxon>
        <taxon>Embryophyta</taxon>
        <taxon>Tracheophyta</taxon>
        <taxon>Spermatophyta</taxon>
        <taxon>Magnoliopsida</taxon>
        <taxon>Liliopsida</taxon>
        <taxon>Poales</taxon>
        <taxon>Poaceae</taxon>
        <taxon>PACMAD clade</taxon>
        <taxon>Panicoideae</taxon>
        <taxon>Andropogonodae</taxon>
        <taxon>Paspaleae</taxon>
        <taxon>Paspalinae</taxon>
        <taxon>Paspalum</taxon>
    </lineage>
</organism>
<evidence type="ECO:0000313" key="2">
    <source>
        <dbReference type="Proteomes" id="UP001341281"/>
    </source>
</evidence>